<dbReference type="Proteomes" id="UP001165652">
    <property type="component" value="Unassembled WGS sequence"/>
</dbReference>
<protein>
    <recommendedName>
        <fullName evidence="8">Cytidylate kinase</fullName>
        <shortName evidence="8">CK</shortName>
        <ecNumber evidence="8">2.7.4.25</ecNumber>
    </recommendedName>
    <alternativeName>
        <fullName evidence="8">Cytidine monophosphate kinase</fullName>
        <shortName evidence="8">CMP kinase</shortName>
    </alternativeName>
</protein>
<dbReference type="Pfam" id="PF02224">
    <property type="entry name" value="Cytidylate_kin"/>
    <property type="match status" value="1"/>
</dbReference>
<comment type="subcellular location">
    <subcellularLocation>
        <location evidence="8">Cytoplasm</location>
    </subcellularLocation>
</comment>
<gene>
    <name evidence="8 10" type="primary">cmk</name>
    <name evidence="10" type="ORF">PQJ73_15630</name>
</gene>
<dbReference type="InterPro" id="IPR011994">
    <property type="entry name" value="Cytidylate_kinase_dom"/>
</dbReference>
<dbReference type="EC" id="2.7.4.25" evidence="8"/>
<evidence type="ECO:0000256" key="1">
    <source>
        <dbReference type="ARBA" id="ARBA00009427"/>
    </source>
</evidence>
<dbReference type="NCBIfam" id="TIGR00017">
    <property type="entry name" value="cmk"/>
    <property type="match status" value="1"/>
</dbReference>
<evidence type="ECO:0000256" key="8">
    <source>
        <dbReference type="HAMAP-Rule" id="MF_00238"/>
    </source>
</evidence>
<keyword evidence="4 8" id="KW-0418">Kinase</keyword>
<evidence type="ECO:0000256" key="7">
    <source>
        <dbReference type="ARBA" id="ARBA00048478"/>
    </source>
</evidence>
<evidence type="ECO:0000259" key="9">
    <source>
        <dbReference type="Pfam" id="PF02224"/>
    </source>
</evidence>
<evidence type="ECO:0000313" key="11">
    <source>
        <dbReference type="Proteomes" id="UP001165652"/>
    </source>
</evidence>
<dbReference type="Gene3D" id="3.40.50.300">
    <property type="entry name" value="P-loop containing nucleotide triphosphate hydrolases"/>
    <property type="match status" value="1"/>
</dbReference>
<name>A0ABT5JBX7_RHOTP</name>
<dbReference type="SUPFAM" id="SSF52540">
    <property type="entry name" value="P-loop containing nucleoside triphosphate hydrolases"/>
    <property type="match status" value="1"/>
</dbReference>
<dbReference type="RefSeq" id="WP_272777962.1">
    <property type="nucleotide sequence ID" value="NZ_JAQQLI010000023.1"/>
</dbReference>
<dbReference type="CDD" id="cd02020">
    <property type="entry name" value="CMPK"/>
    <property type="match status" value="1"/>
</dbReference>
<dbReference type="InterPro" id="IPR027417">
    <property type="entry name" value="P-loop_NTPase"/>
</dbReference>
<evidence type="ECO:0000256" key="4">
    <source>
        <dbReference type="ARBA" id="ARBA00022777"/>
    </source>
</evidence>
<organism evidence="10 11">
    <name type="scientific">Rhodoplanes tepidamans</name>
    <name type="common">Rhodoplanes cryptolactis</name>
    <dbReference type="NCBI Taxonomy" id="200616"/>
    <lineage>
        <taxon>Bacteria</taxon>
        <taxon>Pseudomonadati</taxon>
        <taxon>Pseudomonadota</taxon>
        <taxon>Alphaproteobacteria</taxon>
        <taxon>Hyphomicrobiales</taxon>
        <taxon>Nitrobacteraceae</taxon>
        <taxon>Rhodoplanes</taxon>
    </lineage>
</organism>
<accession>A0ABT5JBX7</accession>
<evidence type="ECO:0000256" key="5">
    <source>
        <dbReference type="ARBA" id="ARBA00022840"/>
    </source>
</evidence>
<comment type="catalytic activity">
    <reaction evidence="6 8">
        <text>dCMP + ATP = dCDP + ADP</text>
        <dbReference type="Rhea" id="RHEA:25094"/>
        <dbReference type="ChEBI" id="CHEBI:30616"/>
        <dbReference type="ChEBI" id="CHEBI:57566"/>
        <dbReference type="ChEBI" id="CHEBI:58593"/>
        <dbReference type="ChEBI" id="CHEBI:456216"/>
        <dbReference type="EC" id="2.7.4.25"/>
    </reaction>
</comment>
<proteinExistence type="inferred from homology"/>
<evidence type="ECO:0000256" key="2">
    <source>
        <dbReference type="ARBA" id="ARBA00022679"/>
    </source>
</evidence>
<dbReference type="EMBL" id="JAQQLI010000023">
    <property type="protein sequence ID" value="MDC7787121.1"/>
    <property type="molecule type" value="Genomic_DNA"/>
</dbReference>
<keyword evidence="3 8" id="KW-0547">Nucleotide-binding</keyword>
<feature type="domain" description="Cytidylate kinase" evidence="9">
    <location>
        <begin position="3"/>
        <end position="202"/>
    </location>
</feature>
<comment type="similarity">
    <text evidence="1 8">Belongs to the cytidylate kinase family. Type 1 subfamily.</text>
</comment>
<comment type="caution">
    <text evidence="10">The sequence shown here is derived from an EMBL/GenBank/DDBJ whole genome shotgun (WGS) entry which is preliminary data.</text>
</comment>
<evidence type="ECO:0000256" key="3">
    <source>
        <dbReference type="ARBA" id="ARBA00022741"/>
    </source>
</evidence>
<keyword evidence="2 8" id="KW-0808">Transferase</keyword>
<reference evidence="10" key="1">
    <citation type="journal article" date="2023" name="Microbiol Resour">
        <title>Genome Sequences of Rhodoplanes serenus and Two Thermotolerant Strains, Rhodoplanes tepidamans and 'Rhodoplanes cryptolactis,' Further Refine the Genus.</title>
        <authorList>
            <person name="Rayyan A.A."/>
            <person name="Kyndt J.A."/>
        </authorList>
    </citation>
    <scope>NUCLEOTIDE SEQUENCE</scope>
    <source>
        <strain evidence="10">DSM 9987</strain>
    </source>
</reference>
<dbReference type="InterPro" id="IPR003136">
    <property type="entry name" value="Cytidylate_kin"/>
</dbReference>
<keyword evidence="5 8" id="KW-0067">ATP-binding</keyword>
<dbReference type="GO" id="GO:0016301">
    <property type="term" value="F:kinase activity"/>
    <property type="evidence" value="ECO:0007669"/>
    <property type="project" value="UniProtKB-KW"/>
</dbReference>
<reference evidence="10" key="2">
    <citation type="submission" date="2023-02" db="EMBL/GenBank/DDBJ databases">
        <authorList>
            <person name="Rayyan A."/>
            <person name="Meyer T."/>
            <person name="Kyndt J.A."/>
        </authorList>
    </citation>
    <scope>NUCLEOTIDE SEQUENCE</scope>
    <source>
        <strain evidence="10">DSM 9987</strain>
    </source>
</reference>
<keyword evidence="8" id="KW-0963">Cytoplasm</keyword>
<keyword evidence="11" id="KW-1185">Reference proteome</keyword>
<comment type="catalytic activity">
    <reaction evidence="7 8">
        <text>CMP + ATP = CDP + ADP</text>
        <dbReference type="Rhea" id="RHEA:11600"/>
        <dbReference type="ChEBI" id="CHEBI:30616"/>
        <dbReference type="ChEBI" id="CHEBI:58069"/>
        <dbReference type="ChEBI" id="CHEBI:60377"/>
        <dbReference type="ChEBI" id="CHEBI:456216"/>
        <dbReference type="EC" id="2.7.4.25"/>
    </reaction>
</comment>
<dbReference type="HAMAP" id="MF_00238">
    <property type="entry name" value="Cytidyl_kinase_type1"/>
    <property type="match status" value="1"/>
</dbReference>
<evidence type="ECO:0000256" key="6">
    <source>
        <dbReference type="ARBA" id="ARBA00047615"/>
    </source>
</evidence>
<feature type="binding site" evidence="8">
    <location>
        <begin position="7"/>
        <end position="15"/>
    </location>
    <ligand>
        <name>ATP</name>
        <dbReference type="ChEBI" id="CHEBI:30616"/>
    </ligand>
</feature>
<sequence>MIIAIDGPAASGKGTLGKRLAAHYGLRHLDTGLLYRAVAHAVLAAGHAADDRETAAAAAQALDPTGFDEAVLKSQAVGEASSVVSAFPEVRAALFNFQQEFAATPPGAVLDGRDIGTVICPHADVKIFVTASPEARAHRRWLEFSARGLPTSEAEVLADIRRRDERDSGRAVAPLVAAADAHVLDTTALDVDAAVAAAIALVEGRRG</sequence>
<evidence type="ECO:0000313" key="10">
    <source>
        <dbReference type="EMBL" id="MDC7787121.1"/>
    </source>
</evidence>